<keyword evidence="2" id="KW-1185">Reference proteome</keyword>
<dbReference type="RefSeq" id="WP_367637404.1">
    <property type="nucleotide sequence ID" value="NZ_JBFNQN010000004.1"/>
</dbReference>
<dbReference type="Proteomes" id="UP001555826">
    <property type="component" value="Unassembled WGS sequence"/>
</dbReference>
<gene>
    <name evidence="1" type="ORF">AB1207_07785</name>
</gene>
<comment type="caution">
    <text evidence="1">The sequence shown here is derived from an EMBL/GenBank/DDBJ whole genome shotgun (WGS) entry which is preliminary data.</text>
</comment>
<name>A0ABV3P4V0_9ACTN</name>
<accession>A0ABV3P4V0</accession>
<evidence type="ECO:0000313" key="1">
    <source>
        <dbReference type="EMBL" id="MEW9264643.1"/>
    </source>
</evidence>
<sequence>MAVEITTAGTTAYLVPEDEHLSLRKTGEPVAAPHNAGQLWESFAEIRSREGDSRNVVEVRLAPVVEAREAKMLFAVKITSAAVMSILDVPGQDVGDSASA</sequence>
<dbReference type="EMBL" id="JBFNQN010000004">
    <property type="protein sequence ID" value="MEW9264643.1"/>
    <property type="molecule type" value="Genomic_DNA"/>
</dbReference>
<protein>
    <submittedName>
        <fullName evidence="1">Uncharacterized protein</fullName>
    </submittedName>
</protein>
<proteinExistence type="predicted"/>
<organism evidence="1 2">
    <name type="scientific">Kineococcus endophyticus</name>
    <dbReference type="NCBI Taxonomy" id="1181883"/>
    <lineage>
        <taxon>Bacteria</taxon>
        <taxon>Bacillati</taxon>
        <taxon>Actinomycetota</taxon>
        <taxon>Actinomycetes</taxon>
        <taxon>Kineosporiales</taxon>
        <taxon>Kineosporiaceae</taxon>
        <taxon>Kineococcus</taxon>
    </lineage>
</organism>
<reference evidence="1 2" key="1">
    <citation type="submission" date="2024-07" db="EMBL/GenBank/DDBJ databases">
        <authorList>
            <person name="Thanompreechachai J."/>
            <person name="Duangmal K."/>
        </authorList>
    </citation>
    <scope>NUCLEOTIDE SEQUENCE [LARGE SCALE GENOMIC DNA]</scope>
    <source>
        <strain evidence="1 2">KCTC 19886</strain>
    </source>
</reference>
<evidence type="ECO:0000313" key="2">
    <source>
        <dbReference type="Proteomes" id="UP001555826"/>
    </source>
</evidence>